<feature type="transmembrane region" description="Helical" evidence="6">
    <location>
        <begin position="577"/>
        <end position="597"/>
    </location>
</feature>
<feature type="compositionally biased region" description="Basic and acidic residues" evidence="5">
    <location>
        <begin position="1"/>
        <end position="10"/>
    </location>
</feature>
<feature type="transmembrane region" description="Helical" evidence="6">
    <location>
        <begin position="512"/>
        <end position="531"/>
    </location>
</feature>
<dbReference type="AlphaFoldDB" id="A0AAV9HUZ3"/>
<evidence type="ECO:0000256" key="3">
    <source>
        <dbReference type="ARBA" id="ARBA00022989"/>
    </source>
</evidence>
<keyword evidence="4 6" id="KW-0472">Membrane</keyword>
<dbReference type="InterPro" id="IPR036259">
    <property type="entry name" value="MFS_trans_sf"/>
</dbReference>
<evidence type="ECO:0000259" key="7">
    <source>
        <dbReference type="PROSITE" id="PS50850"/>
    </source>
</evidence>
<evidence type="ECO:0000256" key="5">
    <source>
        <dbReference type="SAM" id="MobiDB-lite"/>
    </source>
</evidence>
<dbReference type="CDD" id="cd17323">
    <property type="entry name" value="MFS_Tpo1_MDR_like"/>
    <property type="match status" value="1"/>
</dbReference>
<dbReference type="PROSITE" id="PS50850">
    <property type="entry name" value="MFS"/>
    <property type="match status" value="1"/>
</dbReference>
<dbReference type="GO" id="GO:0022857">
    <property type="term" value="F:transmembrane transporter activity"/>
    <property type="evidence" value="ECO:0007669"/>
    <property type="project" value="InterPro"/>
</dbReference>
<feature type="transmembrane region" description="Helical" evidence="6">
    <location>
        <begin position="481"/>
        <end position="500"/>
    </location>
</feature>
<feature type="transmembrane region" description="Helical" evidence="6">
    <location>
        <begin position="206"/>
        <end position="225"/>
    </location>
</feature>
<evidence type="ECO:0000256" key="6">
    <source>
        <dbReference type="SAM" id="Phobius"/>
    </source>
</evidence>
<keyword evidence="3 6" id="KW-1133">Transmembrane helix</keyword>
<feature type="domain" description="Major facilitator superfamily (MFS) profile" evidence="7">
    <location>
        <begin position="132"/>
        <end position="603"/>
    </location>
</feature>
<evidence type="ECO:0000313" key="8">
    <source>
        <dbReference type="EMBL" id="KAK4463288.1"/>
    </source>
</evidence>
<feature type="region of interest" description="Disordered" evidence="5">
    <location>
        <begin position="618"/>
        <end position="661"/>
    </location>
</feature>
<feature type="compositionally biased region" description="Basic and acidic residues" evidence="5">
    <location>
        <begin position="54"/>
        <end position="63"/>
    </location>
</feature>
<evidence type="ECO:0000256" key="1">
    <source>
        <dbReference type="ARBA" id="ARBA00004141"/>
    </source>
</evidence>
<dbReference type="Pfam" id="PF07690">
    <property type="entry name" value="MFS_1"/>
    <property type="match status" value="1"/>
</dbReference>
<name>A0AAV9HUZ3_9PEZI</name>
<dbReference type="Proteomes" id="UP001321749">
    <property type="component" value="Unassembled WGS sequence"/>
</dbReference>
<feature type="transmembrane region" description="Helical" evidence="6">
    <location>
        <begin position="440"/>
        <end position="460"/>
    </location>
</feature>
<feature type="transmembrane region" description="Helical" evidence="6">
    <location>
        <begin position="410"/>
        <end position="428"/>
    </location>
</feature>
<feature type="compositionally biased region" description="Low complexity" evidence="5">
    <location>
        <begin position="64"/>
        <end position="85"/>
    </location>
</feature>
<accession>A0AAV9HUZ3</accession>
<evidence type="ECO:0000256" key="2">
    <source>
        <dbReference type="ARBA" id="ARBA00022692"/>
    </source>
</evidence>
<keyword evidence="9" id="KW-1185">Reference proteome</keyword>
<keyword evidence="2 6" id="KW-0812">Transmembrane</keyword>
<sequence length="661" mass="72674">MAFNSDKTDEFTASTTTTTSTEECQTSAHKVSTPTATAPHHKKLDHSPSTTVEAEIHHHDDHVLPLSPSITSSSSQSSNPDPLSPLEYALAQTASITRTRTGRTSITSCASRPPDFEVTIDADDPENPKNWSLLYRSYVLFTISYSTWLIVLYSTSYTATLSPLIAEFHIPSRTLATLGLTTYLLGLAAGSVIVAPLSELYGRRPIYLICLAVFVLLIIPCGLARNLATLVGVRFAGAVFGAAMISNSPGTVVDVSRQEYLALAMSLWSIAPLNGPVTGPLIGGFVGDNLGWRWGNWLALILGGVAWLMVLGVKETYHPALVKAKVRKLRKETGDERYWCRFEETGISKGEVVREGLKRPFVLAVTEPILWFFNIWYVSKFNSQRIKGKKFRAGGDVCVLIIWEMCSNRISVIYGILYLCFVAYPIVFTQYRGWSSSMTGLAFLGIGVGTLISIFMEPVWRRVINASPKRDPETGRASPEATALVMSIGGILTPIGQLAFSWTCLPASIHPVAPIAFGILFGMGNTLSFIYGSNYLAGAYGMYAASALAGNAVMRSVFGAVLPLAGPAMYAAMTPRWAGTFLGLLEVLLIPIPLMFYKYGDRIRAKSKLIRQMRAEQLKNEKRQARRERVLNRVRGEEEEREKKEESGRAVDEKKKNDEPV</sequence>
<dbReference type="EMBL" id="MU864961">
    <property type="protein sequence ID" value="KAK4463288.1"/>
    <property type="molecule type" value="Genomic_DNA"/>
</dbReference>
<dbReference type="Gene3D" id="1.20.1250.20">
    <property type="entry name" value="MFS general substrate transporter like domains"/>
    <property type="match status" value="1"/>
</dbReference>
<dbReference type="InterPro" id="IPR020846">
    <property type="entry name" value="MFS_dom"/>
</dbReference>
<feature type="compositionally biased region" description="Low complexity" evidence="5">
    <location>
        <begin position="11"/>
        <end position="27"/>
    </location>
</feature>
<comment type="caution">
    <text evidence="8">The sequence shown here is derived from an EMBL/GenBank/DDBJ whole genome shotgun (WGS) entry which is preliminary data.</text>
</comment>
<dbReference type="PANTHER" id="PTHR23502:SF12">
    <property type="entry name" value="MULTIDRUG TRANSPORTER, PUTATIVE (AFU_ORTHOLOGUE AFUA_1G06440)-RELATED"/>
    <property type="match status" value="1"/>
</dbReference>
<reference evidence="8" key="1">
    <citation type="journal article" date="2023" name="Mol. Phylogenet. Evol.">
        <title>Genome-scale phylogeny and comparative genomics of the fungal order Sordariales.</title>
        <authorList>
            <person name="Hensen N."/>
            <person name="Bonometti L."/>
            <person name="Westerberg I."/>
            <person name="Brannstrom I.O."/>
            <person name="Guillou S."/>
            <person name="Cros-Aarteil S."/>
            <person name="Calhoun S."/>
            <person name="Haridas S."/>
            <person name="Kuo A."/>
            <person name="Mondo S."/>
            <person name="Pangilinan J."/>
            <person name="Riley R."/>
            <person name="LaButti K."/>
            <person name="Andreopoulos B."/>
            <person name="Lipzen A."/>
            <person name="Chen C."/>
            <person name="Yan M."/>
            <person name="Daum C."/>
            <person name="Ng V."/>
            <person name="Clum A."/>
            <person name="Steindorff A."/>
            <person name="Ohm R.A."/>
            <person name="Martin F."/>
            <person name="Silar P."/>
            <person name="Natvig D.O."/>
            <person name="Lalanne C."/>
            <person name="Gautier V."/>
            <person name="Ament-Velasquez S.L."/>
            <person name="Kruys A."/>
            <person name="Hutchinson M.I."/>
            <person name="Powell A.J."/>
            <person name="Barry K."/>
            <person name="Miller A.N."/>
            <person name="Grigoriev I.V."/>
            <person name="Debuchy R."/>
            <person name="Gladieux P."/>
            <person name="Hiltunen Thoren M."/>
            <person name="Johannesson H."/>
        </authorList>
    </citation>
    <scope>NUCLEOTIDE SEQUENCE</scope>
    <source>
        <strain evidence="8">PSN324</strain>
    </source>
</reference>
<dbReference type="FunFam" id="1.20.1250.20:FF:000011">
    <property type="entry name" value="MFS multidrug transporter, putative"/>
    <property type="match status" value="1"/>
</dbReference>
<dbReference type="SUPFAM" id="SSF103473">
    <property type="entry name" value="MFS general substrate transporter"/>
    <property type="match status" value="1"/>
</dbReference>
<feature type="transmembrane region" description="Helical" evidence="6">
    <location>
        <begin position="231"/>
        <end position="248"/>
    </location>
</feature>
<feature type="transmembrane region" description="Helical" evidence="6">
    <location>
        <begin position="543"/>
        <end position="565"/>
    </location>
</feature>
<dbReference type="PANTHER" id="PTHR23502">
    <property type="entry name" value="MAJOR FACILITATOR SUPERFAMILY"/>
    <property type="match status" value="1"/>
</dbReference>
<feature type="transmembrane region" description="Helical" evidence="6">
    <location>
        <begin position="138"/>
        <end position="155"/>
    </location>
</feature>
<dbReference type="InterPro" id="IPR011701">
    <property type="entry name" value="MFS"/>
</dbReference>
<evidence type="ECO:0000256" key="4">
    <source>
        <dbReference type="ARBA" id="ARBA00023136"/>
    </source>
</evidence>
<feature type="transmembrane region" description="Helical" evidence="6">
    <location>
        <begin position="260"/>
        <end position="282"/>
    </location>
</feature>
<feature type="transmembrane region" description="Helical" evidence="6">
    <location>
        <begin position="175"/>
        <end position="194"/>
    </location>
</feature>
<gene>
    <name evidence="8" type="ORF">QBC42DRAFT_199335</name>
</gene>
<dbReference type="GO" id="GO:0005886">
    <property type="term" value="C:plasma membrane"/>
    <property type="evidence" value="ECO:0007669"/>
    <property type="project" value="TreeGrafter"/>
</dbReference>
<organism evidence="8 9">
    <name type="scientific">Cladorrhinum samala</name>
    <dbReference type="NCBI Taxonomy" id="585594"/>
    <lineage>
        <taxon>Eukaryota</taxon>
        <taxon>Fungi</taxon>
        <taxon>Dikarya</taxon>
        <taxon>Ascomycota</taxon>
        <taxon>Pezizomycotina</taxon>
        <taxon>Sordariomycetes</taxon>
        <taxon>Sordariomycetidae</taxon>
        <taxon>Sordariales</taxon>
        <taxon>Podosporaceae</taxon>
        <taxon>Cladorrhinum</taxon>
    </lineage>
</organism>
<evidence type="ECO:0000313" key="9">
    <source>
        <dbReference type="Proteomes" id="UP001321749"/>
    </source>
</evidence>
<proteinExistence type="predicted"/>
<reference evidence="8" key="2">
    <citation type="submission" date="2023-06" db="EMBL/GenBank/DDBJ databases">
        <authorList>
            <consortium name="Lawrence Berkeley National Laboratory"/>
            <person name="Mondo S.J."/>
            <person name="Hensen N."/>
            <person name="Bonometti L."/>
            <person name="Westerberg I."/>
            <person name="Brannstrom I.O."/>
            <person name="Guillou S."/>
            <person name="Cros-Aarteil S."/>
            <person name="Calhoun S."/>
            <person name="Haridas S."/>
            <person name="Kuo A."/>
            <person name="Pangilinan J."/>
            <person name="Riley R."/>
            <person name="Labutti K."/>
            <person name="Andreopoulos B."/>
            <person name="Lipzen A."/>
            <person name="Chen C."/>
            <person name="Yanf M."/>
            <person name="Daum C."/>
            <person name="Ng V."/>
            <person name="Clum A."/>
            <person name="Steindorff A."/>
            <person name="Ohm R."/>
            <person name="Martin F."/>
            <person name="Silar P."/>
            <person name="Natvig D."/>
            <person name="Lalanne C."/>
            <person name="Gautier V."/>
            <person name="Ament-Velasquez S.L."/>
            <person name="Kruys A."/>
            <person name="Hutchinson M.I."/>
            <person name="Powell A.J."/>
            <person name="Barry K."/>
            <person name="Miller A.N."/>
            <person name="Grigoriev I.V."/>
            <person name="Debuchy R."/>
            <person name="Gladieux P."/>
            <person name="Thoren M.H."/>
            <person name="Johannesson H."/>
        </authorList>
    </citation>
    <scope>NUCLEOTIDE SEQUENCE</scope>
    <source>
        <strain evidence="8">PSN324</strain>
    </source>
</reference>
<feature type="region of interest" description="Disordered" evidence="5">
    <location>
        <begin position="1"/>
        <end position="85"/>
    </location>
</feature>
<protein>
    <submittedName>
        <fullName evidence="8">MFS transporter</fullName>
    </submittedName>
</protein>
<feature type="transmembrane region" description="Helical" evidence="6">
    <location>
        <begin position="294"/>
        <end position="313"/>
    </location>
</feature>
<comment type="subcellular location">
    <subcellularLocation>
        <location evidence="1">Membrane</location>
        <topology evidence="1">Multi-pass membrane protein</topology>
    </subcellularLocation>
</comment>